<feature type="transmembrane region" description="Helical" evidence="1">
    <location>
        <begin position="238"/>
        <end position="260"/>
    </location>
</feature>
<feature type="transmembrane region" description="Helical" evidence="1">
    <location>
        <begin position="113"/>
        <end position="131"/>
    </location>
</feature>
<reference evidence="3 4" key="1">
    <citation type="submission" date="2017-04" db="EMBL/GenBank/DDBJ databases">
        <title>Comparative genome analysis of Subtercola boreus.</title>
        <authorList>
            <person name="Cho Y.-J."/>
            <person name="Cho A."/>
            <person name="Kim O.-S."/>
            <person name="Lee J.-I."/>
        </authorList>
    </citation>
    <scope>NUCLEOTIDE SEQUENCE [LARGE SCALE GENOMIC DNA]</scope>
    <source>
        <strain evidence="3 4">K300</strain>
    </source>
</reference>
<sequence length="270" mass="26928">MTGNPASQAARQAESSPVFRVLARLGYAVNGLLHVLIGVIALTVAFGSDGGGSADQSGALGQLASNPAGRALLWVIVVGLVALGLWQVVAGFQVRNSDPKKAWGKRVSEFGKAVAYLAVGATALTFALGGSKSSSESSQSASATALSTPGGVFAIVAVGLVVAGIGVFFVVRGITLRFTKDLALPPKPAGTLVVVLGAVGYIAKGIALAVVGVLFVVAAVTFDPSKATGLDGALKALAALPFGTVILTAVGIGLVAYGAYLGARARWGKL</sequence>
<evidence type="ECO:0000313" key="3">
    <source>
        <dbReference type="EMBL" id="RFA10947.1"/>
    </source>
</evidence>
<proteinExistence type="predicted"/>
<organism evidence="3 4">
    <name type="scientific">Subtercola boreus</name>
    <dbReference type="NCBI Taxonomy" id="120213"/>
    <lineage>
        <taxon>Bacteria</taxon>
        <taxon>Bacillati</taxon>
        <taxon>Actinomycetota</taxon>
        <taxon>Actinomycetes</taxon>
        <taxon>Micrococcales</taxon>
        <taxon>Microbacteriaceae</taxon>
        <taxon>Subtercola</taxon>
    </lineage>
</organism>
<dbReference type="EMBL" id="NBWZ01000001">
    <property type="protein sequence ID" value="RFA10947.1"/>
    <property type="molecule type" value="Genomic_DNA"/>
</dbReference>
<comment type="caution">
    <text evidence="3">The sequence shown here is derived from an EMBL/GenBank/DDBJ whole genome shotgun (WGS) entry which is preliminary data.</text>
</comment>
<evidence type="ECO:0000256" key="1">
    <source>
        <dbReference type="SAM" id="Phobius"/>
    </source>
</evidence>
<dbReference type="Pfam" id="PF06724">
    <property type="entry name" value="DUF1206"/>
    <property type="match status" value="3"/>
</dbReference>
<dbReference type="RefSeq" id="WP_116416323.1">
    <property type="nucleotide sequence ID" value="NZ_NBWZ01000001.1"/>
</dbReference>
<keyword evidence="4" id="KW-1185">Reference proteome</keyword>
<feature type="domain" description="DUF1206" evidence="2">
    <location>
        <begin position="110"/>
        <end position="175"/>
    </location>
</feature>
<feature type="transmembrane region" description="Helical" evidence="1">
    <location>
        <begin position="192"/>
        <end position="218"/>
    </location>
</feature>
<keyword evidence="1" id="KW-0812">Transmembrane</keyword>
<evidence type="ECO:0000259" key="2">
    <source>
        <dbReference type="Pfam" id="PF06724"/>
    </source>
</evidence>
<dbReference type="OrthoDB" id="4552598at2"/>
<protein>
    <recommendedName>
        <fullName evidence="2">DUF1206 domain-containing protein</fullName>
    </recommendedName>
</protein>
<feature type="transmembrane region" description="Helical" evidence="1">
    <location>
        <begin position="151"/>
        <end position="171"/>
    </location>
</feature>
<evidence type="ECO:0000313" key="4">
    <source>
        <dbReference type="Proteomes" id="UP000256486"/>
    </source>
</evidence>
<keyword evidence="1" id="KW-0472">Membrane</keyword>
<accession>A0A3E0VQ08</accession>
<feature type="domain" description="DUF1206" evidence="2">
    <location>
        <begin position="25"/>
        <end position="92"/>
    </location>
</feature>
<gene>
    <name evidence="3" type="ORF">B7R54_18320</name>
</gene>
<name>A0A3E0VQ08_9MICO</name>
<dbReference type="AlphaFoldDB" id="A0A3E0VQ08"/>
<dbReference type="Proteomes" id="UP000256486">
    <property type="component" value="Unassembled WGS sequence"/>
</dbReference>
<feature type="transmembrane region" description="Helical" evidence="1">
    <location>
        <begin position="71"/>
        <end position="92"/>
    </location>
</feature>
<feature type="domain" description="DUF1206" evidence="2">
    <location>
        <begin position="199"/>
        <end position="268"/>
    </location>
</feature>
<dbReference type="InterPro" id="IPR009597">
    <property type="entry name" value="DUF1206"/>
</dbReference>
<feature type="transmembrane region" description="Helical" evidence="1">
    <location>
        <begin position="21"/>
        <end position="46"/>
    </location>
</feature>
<keyword evidence="1" id="KW-1133">Transmembrane helix</keyword>